<evidence type="ECO:0000259" key="2">
    <source>
        <dbReference type="Pfam" id="PF08945"/>
    </source>
</evidence>
<feature type="domain" description="Bcl-x interacting BH3" evidence="2">
    <location>
        <begin position="11"/>
        <end position="41"/>
    </location>
</feature>
<comment type="caution">
    <text evidence="3">The sequence shown here is derived from an EMBL/GenBank/DDBJ whole genome shotgun (WGS) entry which is preliminary data.</text>
</comment>
<reference evidence="3" key="1">
    <citation type="submission" date="2021-01" db="EMBL/GenBank/DDBJ databases">
        <authorList>
            <person name="Zahm M."/>
            <person name="Roques C."/>
            <person name="Cabau C."/>
            <person name="Klopp C."/>
            <person name="Donnadieu C."/>
            <person name="Jouanno E."/>
            <person name="Lampietro C."/>
            <person name="Louis A."/>
            <person name="Herpin A."/>
            <person name="Echchiki A."/>
            <person name="Berthelot C."/>
            <person name="Parey E."/>
            <person name="Roest-Crollius H."/>
            <person name="Braasch I."/>
            <person name="Postlethwait J."/>
            <person name="Bobe J."/>
            <person name="Montfort J."/>
            <person name="Bouchez O."/>
            <person name="Begum T."/>
            <person name="Mejri S."/>
            <person name="Adams A."/>
            <person name="Chen W.-J."/>
            <person name="Guiguen Y."/>
        </authorList>
    </citation>
    <scope>NUCLEOTIDE SEQUENCE</scope>
    <source>
        <strain evidence="3">YG-15Mar2019-1</strain>
        <tissue evidence="3">Brain</tissue>
    </source>
</reference>
<keyword evidence="1" id="KW-0472">Membrane</keyword>
<gene>
    <name evidence="3" type="ORF">MATL_G00019930</name>
</gene>
<protein>
    <recommendedName>
        <fullName evidence="2">Bcl-x interacting BH3 domain-containing protein</fullName>
    </recommendedName>
</protein>
<evidence type="ECO:0000256" key="1">
    <source>
        <dbReference type="SAM" id="Phobius"/>
    </source>
</evidence>
<sequence>MPQDPGRPIRSRSLSMPADVRPEVWVGQELRRIGDEVNRMHVHRGRRNRNGQRARSECVFCLWMAFLVGLLIQTILRRR</sequence>
<organism evidence="3 4">
    <name type="scientific">Megalops atlanticus</name>
    <name type="common">Tarpon</name>
    <name type="synonym">Clupea gigantea</name>
    <dbReference type="NCBI Taxonomy" id="7932"/>
    <lineage>
        <taxon>Eukaryota</taxon>
        <taxon>Metazoa</taxon>
        <taxon>Chordata</taxon>
        <taxon>Craniata</taxon>
        <taxon>Vertebrata</taxon>
        <taxon>Euteleostomi</taxon>
        <taxon>Actinopterygii</taxon>
        <taxon>Neopterygii</taxon>
        <taxon>Teleostei</taxon>
        <taxon>Elopiformes</taxon>
        <taxon>Megalopidae</taxon>
        <taxon>Megalops</taxon>
    </lineage>
</organism>
<dbReference type="AlphaFoldDB" id="A0A9D3QIT0"/>
<dbReference type="EMBL" id="JAFDVH010000001">
    <property type="protein sequence ID" value="KAG7492917.1"/>
    <property type="molecule type" value="Genomic_DNA"/>
</dbReference>
<dbReference type="Pfam" id="PF08945">
    <property type="entry name" value="Bclx_interact"/>
    <property type="match status" value="1"/>
</dbReference>
<dbReference type="OrthoDB" id="8441539at2759"/>
<keyword evidence="1" id="KW-1133">Transmembrane helix</keyword>
<proteinExistence type="predicted"/>
<keyword evidence="4" id="KW-1185">Reference proteome</keyword>
<name>A0A9D3QIT0_MEGAT</name>
<feature type="transmembrane region" description="Helical" evidence="1">
    <location>
        <begin position="54"/>
        <end position="76"/>
    </location>
</feature>
<dbReference type="Proteomes" id="UP001046870">
    <property type="component" value="Chromosome 1"/>
</dbReference>
<evidence type="ECO:0000313" key="3">
    <source>
        <dbReference type="EMBL" id="KAG7492917.1"/>
    </source>
</evidence>
<evidence type="ECO:0000313" key="4">
    <source>
        <dbReference type="Proteomes" id="UP001046870"/>
    </source>
</evidence>
<dbReference type="InterPro" id="IPR015040">
    <property type="entry name" value="Bcl-x_interacting_BH3_dom"/>
</dbReference>
<accession>A0A9D3QIT0</accession>
<keyword evidence="1" id="KW-0812">Transmembrane</keyword>